<comment type="similarity">
    <text evidence="1">Belongs to the UPF0065 (bug) family.</text>
</comment>
<reference evidence="4" key="1">
    <citation type="journal article" date="2021" name="Syst. Appl. Microbiol.">
        <title>Roseomonas hellenica sp. nov., isolated from roots of wild-growing Alkanna tinctoria.</title>
        <authorList>
            <person name="Rat A."/>
            <person name="Naranjo H.D."/>
            <person name="Lebbe L."/>
            <person name="Cnockaert M."/>
            <person name="Krigas N."/>
            <person name="Grigoriadou K."/>
            <person name="Maloupa E."/>
            <person name="Willems A."/>
        </authorList>
    </citation>
    <scope>NUCLEOTIDE SEQUENCE [LARGE SCALE GENOMIC DNA]</scope>
    <source>
        <strain evidence="4">LMG 31523</strain>
    </source>
</reference>
<protein>
    <submittedName>
        <fullName evidence="3">Tripartite tricarboxylate transporter substrate binding protein</fullName>
    </submittedName>
</protein>
<sequence length="325" mass="33929">MLRLVTGGLLTALIILSGALPAPAQEAYPTRPIRVIVPFAAGGPSDIVMRIMAPRMTATLGQPLVIENRSGAGGVTGIEVTAKAAPDGYTIAIGSAGGLAVAPRLDRGTPYDPLRDLAPLTLAMLVPEPLVVPAAMPFRSVQELVAAARARPGSLNYGSSGSGSMPHLAGEQLRAAAGIDVTHISYRGGAPLATALLQNEVQLGFADLPILLPYLRAGSLRALAVGTQQRLPWIPDVPTMAEVGLPDVDANNWHGLVAPARVPEPILVALHRAAAGALRDPEVVRLLNEQGAIPGGNSREEFGAFLRSENEKWGEVIRRGNIRAD</sequence>
<evidence type="ECO:0000256" key="1">
    <source>
        <dbReference type="ARBA" id="ARBA00006987"/>
    </source>
</evidence>
<gene>
    <name evidence="3" type="ORF">GXW71_14915</name>
</gene>
<dbReference type="RefSeq" id="WP_246526583.1">
    <property type="nucleotide sequence ID" value="NZ_JAAGBB010000016.1"/>
</dbReference>
<dbReference type="SUPFAM" id="SSF53850">
    <property type="entry name" value="Periplasmic binding protein-like II"/>
    <property type="match status" value="1"/>
</dbReference>
<dbReference type="PANTHER" id="PTHR42928">
    <property type="entry name" value="TRICARBOXYLATE-BINDING PROTEIN"/>
    <property type="match status" value="1"/>
</dbReference>
<keyword evidence="2" id="KW-0732">Signal</keyword>
<evidence type="ECO:0000313" key="3">
    <source>
        <dbReference type="EMBL" id="MBR0665648.1"/>
    </source>
</evidence>
<keyword evidence="4" id="KW-1185">Reference proteome</keyword>
<dbReference type="Gene3D" id="3.40.190.10">
    <property type="entry name" value="Periplasmic binding protein-like II"/>
    <property type="match status" value="1"/>
</dbReference>
<dbReference type="InterPro" id="IPR042100">
    <property type="entry name" value="Bug_dom1"/>
</dbReference>
<dbReference type="EMBL" id="JAAGBB010000016">
    <property type="protein sequence ID" value="MBR0665648.1"/>
    <property type="molecule type" value="Genomic_DNA"/>
</dbReference>
<dbReference type="InterPro" id="IPR005064">
    <property type="entry name" value="BUG"/>
</dbReference>
<accession>A0ABS5EZI8</accession>
<comment type="caution">
    <text evidence="3">The sequence shown here is derived from an EMBL/GenBank/DDBJ whole genome shotgun (WGS) entry which is preliminary data.</text>
</comment>
<name>A0ABS5EZI8_9PROT</name>
<organism evidence="3 4">
    <name type="scientific">Plastoroseomonas hellenica</name>
    <dbReference type="NCBI Taxonomy" id="2687306"/>
    <lineage>
        <taxon>Bacteria</taxon>
        <taxon>Pseudomonadati</taxon>
        <taxon>Pseudomonadota</taxon>
        <taxon>Alphaproteobacteria</taxon>
        <taxon>Acetobacterales</taxon>
        <taxon>Acetobacteraceae</taxon>
        <taxon>Plastoroseomonas</taxon>
    </lineage>
</organism>
<dbReference type="PIRSF" id="PIRSF017082">
    <property type="entry name" value="YflP"/>
    <property type="match status" value="1"/>
</dbReference>
<dbReference type="Pfam" id="PF03401">
    <property type="entry name" value="TctC"/>
    <property type="match status" value="1"/>
</dbReference>
<dbReference type="PANTHER" id="PTHR42928:SF5">
    <property type="entry name" value="BLR1237 PROTEIN"/>
    <property type="match status" value="1"/>
</dbReference>
<evidence type="ECO:0000313" key="4">
    <source>
        <dbReference type="Proteomes" id="UP001196870"/>
    </source>
</evidence>
<proteinExistence type="inferred from homology"/>
<feature type="chain" id="PRO_5046503649" evidence="2">
    <location>
        <begin position="25"/>
        <end position="325"/>
    </location>
</feature>
<dbReference type="Proteomes" id="UP001196870">
    <property type="component" value="Unassembled WGS sequence"/>
</dbReference>
<dbReference type="Gene3D" id="3.40.190.150">
    <property type="entry name" value="Bordetella uptake gene, domain 1"/>
    <property type="match status" value="1"/>
</dbReference>
<dbReference type="CDD" id="cd13578">
    <property type="entry name" value="PBP2_Bug27"/>
    <property type="match status" value="1"/>
</dbReference>
<evidence type="ECO:0000256" key="2">
    <source>
        <dbReference type="SAM" id="SignalP"/>
    </source>
</evidence>
<feature type="signal peptide" evidence="2">
    <location>
        <begin position="1"/>
        <end position="24"/>
    </location>
</feature>